<proteinExistence type="predicted"/>
<comment type="caution">
    <text evidence="3">The sequence shown here is derived from an EMBL/GenBank/DDBJ whole genome shotgun (WGS) entry which is preliminary data.</text>
</comment>
<dbReference type="EMBL" id="JACSQQ010000007">
    <property type="protein sequence ID" value="MBD7949957.1"/>
    <property type="molecule type" value="Genomic_DNA"/>
</dbReference>
<evidence type="ECO:0000313" key="4">
    <source>
        <dbReference type="Proteomes" id="UP000641803"/>
    </source>
</evidence>
<protein>
    <recommendedName>
        <fullName evidence="2">DUF6318 domain-containing protein</fullName>
    </recommendedName>
</protein>
<gene>
    <name evidence="3" type="ORF">H9652_06010</name>
</gene>
<evidence type="ECO:0000256" key="1">
    <source>
        <dbReference type="SAM" id="MobiDB-lite"/>
    </source>
</evidence>
<feature type="compositionally biased region" description="Low complexity" evidence="1">
    <location>
        <begin position="19"/>
        <end position="33"/>
    </location>
</feature>
<dbReference type="InterPro" id="IPR046281">
    <property type="entry name" value="DUF6318"/>
</dbReference>
<keyword evidence="4" id="KW-1185">Reference proteome</keyword>
<sequence length="190" mass="20156">MLMACAVLVGVVVGCSPTEPVVESPSPVVSEEPSPTPVPTPTPTGPVKPERPADMDRTDEVGAAAAATYFLELYPYVKGTGDLEEWNALSFPEECEFCVNLAKSATDLRSTGQTFVGGEVEAEVSRAYEFDTLYGAYPLDVAVRQAELQILANDGNVVSAEPETSTTLRVVVIHDGTAWRLMDVGEASAS</sequence>
<name>A0ABR8RR64_9CELL</name>
<evidence type="ECO:0000259" key="2">
    <source>
        <dbReference type="Pfam" id="PF19843"/>
    </source>
</evidence>
<feature type="domain" description="DUF6318" evidence="2">
    <location>
        <begin position="48"/>
        <end position="182"/>
    </location>
</feature>
<evidence type="ECO:0000313" key="3">
    <source>
        <dbReference type="EMBL" id="MBD7949957.1"/>
    </source>
</evidence>
<organism evidence="3 4">
    <name type="scientific">Oerskovia rustica</name>
    <dbReference type="NCBI Taxonomy" id="2762237"/>
    <lineage>
        <taxon>Bacteria</taxon>
        <taxon>Bacillati</taxon>
        <taxon>Actinomycetota</taxon>
        <taxon>Actinomycetes</taxon>
        <taxon>Micrococcales</taxon>
        <taxon>Cellulomonadaceae</taxon>
        <taxon>Oerskovia</taxon>
    </lineage>
</organism>
<accession>A0ABR8RR64</accession>
<reference evidence="3 4" key="1">
    <citation type="submission" date="2020-08" db="EMBL/GenBank/DDBJ databases">
        <title>A Genomic Blueprint of the Chicken Gut Microbiome.</title>
        <authorList>
            <person name="Gilroy R."/>
            <person name="Ravi A."/>
            <person name="Getino M."/>
            <person name="Pursley I."/>
            <person name="Horton D.L."/>
            <person name="Alikhan N.-F."/>
            <person name="Baker D."/>
            <person name="Gharbi K."/>
            <person name="Hall N."/>
            <person name="Watson M."/>
            <person name="Adriaenssens E.M."/>
            <person name="Foster-Nyarko E."/>
            <person name="Jarju S."/>
            <person name="Secka A."/>
            <person name="Antonio M."/>
            <person name="Oren A."/>
            <person name="Chaudhuri R."/>
            <person name="La Ragione R.M."/>
            <person name="Hildebrand F."/>
            <person name="Pallen M.J."/>
        </authorList>
    </citation>
    <scope>NUCLEOTIDE SEQUENCE [LARGE SCALE GENOMIC DNA]</scope>
    <source>
        <strain evidence="3 4">Sa4CUA1</strain>
    </source>
</reference>
<dbReference type="Proteomes" id="UP000641803">
    <property type="component" value="Unassembled WGS sequence"/>
</dbReference>
<feature type="region of interest" description="Disordered" evidence="1">
    <location>
        <begin position="19"/>
        <end position="56"/>
    </location>
</feature>
<dbReference type="Pfam" id="PF19843">
    <property type="entry name" value="DUF6318"/>
    <property type="match status" value="1"/>
</dbReference>
<feature type="compositionally biased region" description="Pro residues" evidence="1">
    <location>
        <begin position="34"/>
        <end position="46"/>
    </location>
</feature>